<keyword evidence="6" id="KW-1185">Reference proteome</keyword>
<gene>
    <name evidence="5" type="ORF">EXY25_18620</name>
</gene>
<keyword evidence="2" id="KW-0328">Glycosyltransferase</keyword>
<dbReference type="CDD" id="cd03801">
    <property type="entry name" value="GT4_PimA-like"/>
    <property type="match status" value="1"/>
</dbReference>
<dbReference type="PANTHER" id="PTHR12526:SF640">
    <property type="entry name" value="COLANIC ACID BIOSYNTHESIS GLYCOSYLTRANSFERASE WCAL-RELATED"/>
    <property type="match status" value="1"/>
</dbReference>
<sequence>MYMSKVFRLNIVSTKVKTGRGGISTALIGYMESKWLAEIKARHLVSHDCESKLIIFVKAIFSIFSDKEDNSVYWFHCAQWLSIFRKFILAVFAKLRNHKVYFHFHSYNTVDYIECPVRSRLLSGVLRLSDGVIVLTPWWEKLFLDRYSFLRGKIFVSPNPIDQILERAAKERKVLDTKRDNRVIRILAMSRLVDNKGFEVVIQALCHLPHCFKLTIAGDGPCMTRLKELVSRNGLHDRVEFLGWVNYSEKQTLLRSSDIFCLPSKYDSFGMGFIEAMSYSLPVVALAHQSTPDVVPNGVAGILVNEGTPEVLARAIVSSYERRSEFGKAGREYVLDKFNPDDVTYRVLNFLKREII</sequence>
<dbReference type="SUPFAM" id="SSF53756">
    <property type="entry name" value="UDP-Glycosyltransferase/glycogen phosphorylase"/>
    <property type="match status" value="1"/>
</dbReference>
<evidence type="ECO:0000256" key="2">
    <source>
        <dbReference type="ARBA" id="ARBA00022676"/>
    </source>
</evidence>
<dbReference type="InterPro" id="IPR001296">
    <property type="entry name" value="Glyco_trans_1"/>
</dbReference>
<dbReference type="Gene3D" id="3.40.50.2000">
    <property type="entry name" value="Glycogen Phosphorylase B"/>
    <property type="match status" value="2"/>
</dbReference>
<protein>
    <submittedName>
        <fullName evidence="5">Glycosyltransferase family 1 protein</fullName>
    </submittedName>
</protein>
<comment type="caution">
    <text evidence="5">The sequence shown here is derived from an EMBL/GenBank/DDBJ whole genome shotgun (WGS) entry which is preliminary data.</text>
</comment>
<evidence type="ECO:0000313" key="5">
    <source>
        <dbReference type="EMBL" id="TAA39594.1"/>
    </source>
</evidence>
<accession>A0ABY1WKA9</accession>
<evidence type="ECO:0000313" key="6">
    <source>
        <dbReference type="Proteomes" id="UP000292544"/>
    </source>
</evidence>
<evidence type="ECO:0000256" key="3">
    <source>
        <dbReference type="ARBA" id="ARBA00022679"/>
    </source>
</evidence>
<evidence type="ECO:0000259" key="4">
    <source>
        <dbReference type="Pfam" id="PF00534"/>
    </source>
</evidence>
<reference evidence="6" key="1">
    <citation type="submission" date="2019-02" db="EMBL/GenBank/DDBJ databases">
        <title>Draft genome sequence of Muricauda sp. 176CP4-71.</title>
        <authorList>
            <person name="Park J.-S."/>
        </authorList>
    </citation>
    <scope>NUCLEOTIDE SEQUENCE [LARGE SCALE GENOMIC DNA]</scope>
    <source>
        <strain evidence="6">176GS2-150</strain>
    </source>
</reference>
<proteinExistence type="inferred from homology"/>
<evidence type="ECO:0000256" key="1">
    <source>
        <dbReference type="ARBA" id="ARBA00009481"/>
    </source>
</evidence>
<dbReference type="PANTHER" id="PTHR12526">
    <property type="entry name" value="GLYCOSYLTRANSFERASE"/>
    <property type="match status" value="1"/>
</dbReference>
<organism evidence="5 6">
    <name type="scientific">Corallincola spongiicola</name>
    <dbReference type="NCBI Taxonomy" id="2520508"/>
    <lineage>
        <taxon>Bacteria</taxon>
        <taxon>Pseudomonadati</taxon>
        <taxon>Pseudomonadota</taxon>
        <taxon>Gammaproteobacteria</taxon>
        <taxon>Alteromonadales</taxon>
        <taxon>Psychromonadaceae</taxon>
        <taxon>Corallincola</taxon>
    </lineage>
</organism>
<dbReference type="EMBL" id="SHLY01000011">
    <property type="protein sequence ID" value="TAA39594.1"/>
    <property type="molecule type" value="Genomic_DNA"/>
</dbReference>
<keyword evidence="3" id="KW-0808">Transferase</keyword>
<comment type="similarity">
    <text evidence="1">Belongs to the glycosyltransferase group 1 family. Glycosyltransferase 4 subfamily.</text>
</comment>
<dbReference type="Pfam" id="PF00534">
    <property type="entry name" value="Glycos_transf_1"/>
    <property type="match status" value="1"/>
</dbReference>
<dbReference type="Proteomes" id="UP000292544">
    <property type="component" value="Unassembled WGS sequence"/>
</dbReference>
<name>A0ABY1WKA9_9GAMM</name>
<feature type="domain" description="Glycosyl transferase family 1" evidence="4">
    <location>
        <begin position="180"/>
        <end position="331"/>
    </location>
</feature>